<dbReference type="SUPFAM" id="SSF49584">
    <property type="entry name" value="Periplasmic chaperone C-domain"/>
    <property type="match status" value="1"/>
</dbReference>
<protein>
    <submittedName>
        <fullName evidence="12">Fimbria/pilus periplasmic chaperone</fullName>
    </submittedName>
</protein>
<dbReference type="Pfam" id="PF02753">
    <property type="entry name" value="PapD_C"/>
    <property type="match status" value="1"/>
</dbReference>
<dbReference type="InterPro" id="IPR018046">
    <property type="entry name" value="Pili_assmbl_chaperone_CS"/>
</dbReference>
<feature type="chain" id="PRO_5046552479" evidence="9">
    <location>
        <begin position="21"/>
        <end position="249"/>
    </location>
</feature>
<dbReference type="InterPro" id="IPR013783">
    <property type="entry name" value="Ig-like_fold"/>
</dbReference>
<dbReference type="InterPro" id="IPR001829">
    <property type="entry name" value="Pili_assmbl_chaperone_bac"/>
</dbReference>
<dbReference type="InterPro" id="IPR036316">
    <property type="entry name" value="Pili_assmbl_chap_C_dom_sf"/>
</dbReference>
<keyword evidence="13" id="KW-1185">Reference proteome</keyword>
<reference evidence="12 13" key="1">
    <citation type="journal article" date="2022" name="Arch. Microbiol.">
        <title>Paraburkholderia bengalensis sp. nov. isolated from roots of Oryza sativa, IR64.</title>
        <authorList>
            <person name="Nag P."/>
            <person name="Mondal N."/>
            <person name="Sarkar J."/>
            <person name="Das S."/>
        </authorList>
    </citation>
    <scope>NUCLEOTIDE SEQUENCE [LARGE SCALE GENOMIC DNA]</scope>
    <source>
        <strain evidence="12 13">IR64_4_BI</strain>
    </source>
</reference>
<feature type="domain" description="Pili assembly chaperone C-terminal" evidence="11">
    <location>
        <begin position="176"/>
        <end position="239"/>
    </location>
</feature>
<keyword evidence="6 8" id="KW-0143">Chaperone</keyword>
<dbReference type="EMBL" id="JACFYJ010000054">
    <property type="protein sequence ID" value="MEI6000595.1"/>
    <property type="molecule type" value="Genomic_DNA"/>
</dbReference>
<evidence type="ECO:0000256" key="7">
    <source>
        <dbReference type="ARBA" id="ARBA00023319"/>
    </source>
</evidence>
<dbReference type="PRINTS" id="PR00969">
    <property type="entry name" value="CHAPERONPILI"/>
</dbReference>
<dbReference type="RefSeq" id="WP_336600500.1">
    <property type="nucleotide sequence ID" value="NZ_JACFYJ010000054.1"/>
</dbReference>
<dbReference type="Gene3D" id="2.60.40.10">
    <property type="entry name" value="Immunoglobulins"/>
    <property type="match status" value="2"/>
</dbReference>
<comment type="subcellular location">
    <subcellularLocation>
        <location evidence="1 8">Periplasm</location>
    </subcellularLocation>
</comment>
<dbReference type="Pfam" id="PF00345">
    <property type="entry name" value="PapD_N"/>
    <property type="match status" value="1"/>
</dbReference>
<proteinExistence type="inferred from homology"/>
<dbReference type="InterPro" id="IPR008962">
    <property type="entry name" value="PapD-like_sf"/>
</dbReference>
<gene>
    <name evidence="12" type="ORF">H3V53_26420</name>
</gene>
<evidence type="ECO:0000313" key="13">
    <source>
        <dbReference type="Proteomes" id="UP001386437"/>
    </source>
</evidence>
<dbReference type="InterPro" id="IPR016147">
    <property type="entry name" value="Pili_assmbl_chaperone_N"/>
</dbReference>
<evidence type="ECO:0000256" key="9">
    <source>
        <dbReference type="SAM" id="SignalP"/>
    </source>
</evidence>
<keyword evidence="3" id="KW-1029">Fimbrium biogenesis</keyword>
<dbReference type="Proteomes" id="UP001386437">
    <property type="component" value="Unassembled WGS sequence"/>
</dbReference>
<dbReference type="PANTHER" id="PTHR30251:SF2">
    <property type="entry name" value="FIMBRIAL CHAPERONE YADV-RELATED"/>
    <property type="match status" value="1"/>
</dbReference>
<evidence type="ECO:0000256" key="6">
    <source>
        <dbReference type="ARBA" id="ARBA00023186"/>
    </source>
</evidence>
<evidence type="ECO:0000259" key="10">
    <source>
        <dbReference type="Pfam" id="PF00345"/>
    </source>
</evidence>
<keyword evidence="7" id="KW-0393">Immunoglobulin domain</keyword>
<organism evidence="12 13">
    <name type="scientific">Paraburkholderia bengalensis</name>
    <dbReference type="NCBI Taxonomy" id="2747562"/>
    <lineage>
        <taxon>Bacteria</taxon>
        <taxon>Pseudomonadati</taxon>
        <taxon>Pseudomonadota</taxon>
        <taxon>Betaproteobacteria</taxon>
        <taxon>Burkholderiales</taxon>
        <taxon>Burkholderiaceae</taxon>
        <taxon>Paraburkholderia</taxon>
    </lineage>
</organism>
<evidence type="ECO:0000256" key="5">
    <source>
        <dbReference type="ARBA" id="ARBA00022764"/>
    </source>
</evidence>
<dbReference type="PANTHER" id="PTHR30251">
    <property type="entry name" value="PILUS ASSEMBLY CHAPERONE"/>
    <property type="match status" value="1"/>
</dbReference>
<keyword evidence="4 9" id="KW-0732">Signal</keyword>
<evidence type="ECO:0000259" key="11">
    <source>
        <dbReference type="Pfam" id="PF02753"/>
    </source>
</evidence>
<evidence type="ECO:0000313" key="12">
    <source>
        <dbReference type="EMBL" id="MEI6000595.1"/>
    </source>
</evidence>
<evidence type="ECO:0000256" key="3">
    <source>
        <dbReference type="ARBA" id="ARBA00022558"/>
    </source>
</evidence>
<keyword evidence="5" id="KW-0574">Periplasm</keyword>
<evidence type="ECO:0000256" key="8">
    <source>
        <dbReference type="RuleBase" id="RU003918"/>
    </source>
</evidence>
<sequence length="249" mass="26485">MKTGKFIKLLLATAMCAVTAAGTAGAQASVVIGGTRIVYNAKERETSVRMSNEGDKPALIQVWIDRGDPKTRPANADAPFTATPPVARIEPHKGQTTRLFFTGEALPQDKETVFWLNVVEVPPAPDPATDPNTLQLAIRSSIKLFYRPAGLPGAPEQAPARLTWRLRAGTQPSIEVTNPTPYYVSFSTLELASGAKSAKLDDGVMVAPGETRRLGLKGDIDADAPATVKYHAISDYGGMIEGEAAVTAK</sequence>
<dbReference type="SUPFAM" id="SSF49354">
    <property type="entry name" value="PapD-like"/>
    <property type="match status" value="1"/>
</dbReference>
<comment type="caution">
    <text evidence="12">The sequence shown here is derived from an EMBL/GenBank/DDBJ whole genome shotgun (WGS) entry which is preliminary data.</text>
</comment>
<evidence type="ECO:0000256" key="4">
    <source>
        <dbReference type="ARBA" id="ARBA00022729"/>
    </source>
</evidence>
<dbReference type="PROSITE" id="PS00635">
    <property type="entry name" value="PILI_CHAPERONE"/>
    <property type="match status" value="1"/>
</dbReference>
<accession>A0ABU8IY63</accession>
<dbReference type="InterPro" id="IPR016148">
    <property type="entry name" value="Pili_assmbl_chaperone_C"/>
</dbReference>
<feature type="signal peptide" evidence="9">
    <location>
        <begin position="1"/>
        <end position="20"/>
    </location>
</feature>
<evidence type="ECO:0000256" key="2">
    <source>
        <dbReference type="ARBA" id="ARBA00007399"/>
    </source>
</evidence>
<evidence type="ECO:0000256" key="1">
    <source>
        <dbReference type="ARBA" id="ARBA00004418"/>
    </source>
</evidence>
<comment type="similarity">
    <text evidence="2 8">Belongs to the periplasmic pilus chaperone family.</text>
</comment>
<feature type="domain" description="Pili assembly chaperone N-terminal" evidence="10">
    <location>
        <begin position="29"/>
        <end position="151"/>
    </location>
</feature>
<name>A0ABU8IY63_9BURK</name>
<dbReference type="InterPro" id="IPR050643">
    <property type="entry name" value="Periplasmic_pilus_chap"/>
</dbReference>